<dbReference type="Pfam" id="PF00797">
    <property type="entry name" value="Acetyltransf_2"/>
    <property type="match status" value="1"/>
</dbReference>
<dbReference type="GO" id="GO:0016407">
    <property type="term" value="F:acetyltransferase activity"/>
    <property type="evidence" value="ECO:0007669"/>
    <property type="project" value="InterPro"/>
</dbReference>
<dbReference type="InterPro" id="IPR001447">
    <property type="entry name" value="Arylamine_N-AcTrfase"/>
</dbReference>
<dbReference type="InterPro" id="IPR038765">
    <property type="entry name" value="Papain-like_cys_pep_sf"/>
</dbReference>
<dbReference type="Gene3D" id="3.30.2140.20">
    <property type="match status" value="1"/>
</dbReference>
<organism evidence="2 3">
    <name type="scientific">Dendrothele bispora (strain CBS 962.96)</name>
    <dbReference type="NCBI Taxonomy" id="1314807"/>
    <lineage>
        <taxon>Eukaryota</taxon>
        <taxon>Fungi</taxon>
        <taxon>Dikarya</taxon>
        <taxon>Basidiomycota</taxon>
        <taxon>Agaricomycotina</taxon>
        <taxon>Agaricomycetes</taxon>
        <taxon>Agaricomycetidae</taxon>
        <taxon>Agaricales</taxon>
        <taxon>Agaricales incertae sedis</taxon>
        <taxon>Dendrothele</taxon>
    </lineage>
</organism>
<evidence type="ECO:0000256" key="1">
    <source>
        <dbReference type="ARBA" id="ARBA00006547"/>
    </source>
</evidence>
<dbReference type="AlphaFoldDB" id="A0A4V4HFM1"/>
<dbReference type="InterPro" id="IPR053710">
    <property type="entry name" value="Arylamine_NAT_domain_sf"/>
</dbReference>
<evidence type="ECO:0000313" key="3">
    <source>
        <dbReference type="Proteomes" id="UP000297245"/>
    </source>
</evidence>
<evidence type="ECO:0000313" key="2">
    <source>
        <dbReference type="EMBL" id="THU95485.1"/>
    </source>
</evidence>
<gene>
    <name evidence="2" type="ORF">K435DRAFT_755640</name>
</gene>
<dbReference type="EMBL" id="ML179198">
    <property type="protein sequence ID" value="THU95485.1"/>
    <property type="molecule type" value="Genomic_DNA"/>
</dbReference>
<reference evidence="2 3" key="1">
    <citation type="journal article" date="2019" name="Nat. Ecol. Evol.">
        <title>Megaphylogeny resolves global patterns of mushroom evolution.</title>
        <authorList>
            <person name="Varga T."/>
            <person name="Krizsan K."/>
            <person name="Foldi C."/>
            <person name="Dima B."/>
            <person name="Sanchez-Garcia M."/>
            <person name="Sanchez-Ramirez S."/>
            <person name="Szollosi G.J."/>
            <person name="Szarkandi J.G."/>
            <person name="Papp V."/>
            <person name="Albert L."/>
            <person name="Andreopoulos W."/>
            <person name="Angelini C."/>
            <person name="Antonin V."/>
            <person name="Barry K.W."/>
            <person name="Bougher N.L."/>
            <person name="Buchanan P."/>
            <person name="Buyck B."/>
            <person name="Bense V."/>
            <person name="Catcheside P."/>
            <person name="Chovatia M."/>
            <person name="Cooper J."/>
            <person name="Damon W."/>
            <person name="Desjardin D."/>
            <person name="Finy P."/>
            <person name="Geml J."/>
            <person name="Haridas S."/>
            <person name="Hughes K."/>
            <person name="Justo A."/>
            <person name="Karasinski D."/>
            <person name="Kautmanova I."/>
            <person name="Kiss B."/>
            <person name="Kocsube S."/>
            <person name="Kotiranta H."/>
            <person name="LaButti K.M."/>
            <person name="Lechner B.E."/>
            <person name="Liimatainen K."/>
            <person name="Lipzen A."/>
            <person name="Lukacs Z."/>
            <person name="Mihaltcheva S."/>
            <person name="Morgado L.N."/>
            <person name="Niskanen T."/>
            <person name="Noordeloos M.E."/>
            <person name="Ohm R.A."/>
            <person name="Ortiz-Santana B."/>
            <person name="Ovrebo C."/>
            <person name="Racz N."/>
            <person name="Riley R."/>
            <person name="Savchenko A."/>
            <person name="Shiryaev A."/>
            <person name="Soop K."/>
            <person name="Spirin V."/>
            <person name="Szebenyi C."/>
            <person name="Tomsovsky M."/>
            <person name="Tulloss R.E."/>
            <person name="Uehling J."/>
            <person name="Grigoriev I.V."/>
            <person name="Vagvolgyi C."/>
            <person name="Papp T."/>
            <person name="Martin F.M."/>
            <person name="Miettinen O."/>
            <person name="Hibbett D.S."/>
            <person name="Nagy L.G."/>
        </authorList>
    </citation>
    <scope>NUCLEOTIDE SEQUENCE [LARGE SCALE GENOMIC DNA]</scope>
    <source>
        <strain evidence="2 3">CBS 962.96</strain>
    </source>
</reference>
<dbReference type="OrthoDB" id="10260017at2759"/>
<accession>A0A4V4HFM1</accession>
<proteinExistence type="inferred from homology"/>
<comment type="similarity">
    <text evidence="1">Belongs to the arylamine N-acetyltransferase family.</text>
</comment>
<sequence length="412" mass="46348">MPTGTMQNGSPLNIRQKSSPYSKEQVLTWLDAIGFWTARDGSCDGINSKDTENVNTIQKANGSTEIGKMGQTFIDTSGVAIDLPPPTLENLNIITRLYLVAFPFESTTIHYSTHHSMDVSPQGLYQRLVIERNGSYCYGLNGLLLWMLLGMGYRAYSGQARVNTTPNGWDTPRYIQMSHMVLFVQPMHWPTVTNGDTDATNNARYLVDVGFGGGGLTRPMLLDDREDNFILGTGPTERHRLRRGPLEIGSVVGETFWHLQVLHSKPNLSESEMHWRILYSFQETEYFQCDFEALSYFISTHPTRGSPFSTHTVFLKKYFFVAAEHDSVGGPPDEDSTTVPVPIPIIERQLGTLTLNGHILKRQIGNRVEVIRDHFETEEDRVRAIKEFFDVDVEEGRGVENIRGRVSALVVG</sequence>
<name>A0A4V4HFM1_DENBC</name>
<dbReference type="SUPFAM" id="SSF54001">
    <property type="entry name" value="Cysteine proteinases"/>
    <property type="match status" value="1"/>
</dbReference>
<keyword evidence="3" id="KW-1185">Reference proteome</keyword>
<dbReference type="Proteomes" id="UP000297245">
    <property type="component" value="Unassembled WGS sequence"/>
</dbReference>
<dbReference type="PANTHER" id="PTHR11786:SF0">
    <property type="entry name" value="ARYLAMINE N-ACETYLTRANSFERASE 4-RELATED"/>
    <property type="match status" value="1"/>
</dbReference>
<protein>
    <submittedName>
        <fullName evidence="2">Cysteine proteinase</fullName>
    </submittedName>
</protein>
<dbReference type="PANTHER" id="PTHR11786">
    <property type="entry name" value="N-HYDROXYARYLAMINE O-ACETYLTRANSFERASE"/>
    <property type="match status" value="1"/>
</dbReference>